<evidence type="ECO:0000259" key="1">
    <source>
        <dbReference type="PROSITE" id="PS50801"/>
    </source>
</evidence>
<protein>
    <submittedName>
        <fullName evidence="2">STAS domain-containing protein</fullName>
    </submittedName>
</protein>
<name>A0A940XX69_9ACTN</name>
<organism evidence="2 3">
    <name type="scientific">Streptomyces liliiviolaceus</name>
    <dbReference type="NCBI Taxonomy" id="2823109"/>
    <lineage>
        <taxon>Bacteria</taxon>
        <taxon>Bacillati</taxon>
        <taxon>Actinomycetota</taxon>
        <taxon>Actinomycetes</taxon>
        <taxon>Kitasatosporales</taxon>
        <taxon>Streptomycetaceae</taxon>
        <taxon>Streptomyces</taxon>
    </lineage>
</organism>
<dbReference type="Gene3D" id="3.30.750.24">
    <property type="entry name" value="STAS domain"/>
    <property type="match status" value="1"/>
</dbReference>
<dbReference type="PANTHER" id="PTHR33495">
    <property type="entry name" value="ANTI-SIGMA FACTOR ANTAGONIST TM_1081-RELATED-RELATED"/>
    <property type="match status" value="1"/>
</dbReference>
<dbReference type="CDD" id="cd07043">
    <property type="entry name" value="STAS_anti-anti-sigma_factors"/>
    <property type="match status" value="1"/>
</dbReference>
<evidence type="ECO:0000313" key="2">
    <source>
        <dbReference type="EMBL" id="MBQ0850548.1"/>
    </source>
</evidence>
<comment type="caution">
    <text evidence="2">The sequence shown here is derived from an EMBL/GenBank/DDBJ whole genome shotgun (WGS) entry which is preliminary data.</text>
</comment>
<dbReference type="SUPFAM" id="SSF52091">
    <property type="entry name" value="SpoIIaa-like"/>
    <property type="match status" value="1"/>
</dbReference>
<dbReference type="GO" id="GO:0043856">
    <property type="term" value="F:anti-sigma factor antagonist activity"/>
    <property type="evidence" value="ECO:0007669"/>
    <property type="project" value="TreeGrafter"/>
</dbReference>
<dbReference type="EMBL" id="JAGPYQ010000001">
    <property type="protein sequence ID" value="MBQ0850548.1"/>
    <property type="molecule type" value="Genomic_DNA"/>
</dbReference>
<dbReference type="InterPro" id="IPR002645">
    <property type="entry name" value="STAS_dom"/>
</dbReference>
<gene>
    <name evidence="2" type="ORF">J8N05_20465</name>
</gene>
<sequence length="118" mass="12771">MDVVPSFTVLGKQYACRGAWVVTVRGDLDLASLADQRMRLQDTAAAVPVLVLELSAVTFADSTFLNLLLLLRQATDLRLVGVPHAVVRLLELTGANEVLRLYPSVQDALPETEPGTGR</sequence>
<dbReference type="Proteomes" id="UP000677413">
    <property type="component" value="Unassembled WGS sequence"/>
</dbReference>
<evidence type="ECO:0000313" key="3">
    <source>
        <dbReference type="Proteomes" id="UP000677413"/>
    </source>
</evidence>
<dbReference type="RefSeq" id="WP_210884782.1">
    <property type="nucleotide sequence ID" value="NZ_JAGPYQ010000001.1"/>
</dbReference>
<reference evidence="2 3" key="1">
    <citation type="submission" date="2021-04" db="EMBL/GenBank/DDBJ databases">
        <authorList>
            <person name="Tang X."/>
            <person name="Zhou X."/>
            <person name="Chen X."/>
            <person name="Cernava T."/>
            <person name="Zhang C."/>
        </authorList>
    </citation>
    <scope>NUCLEOTIDE SEQUENCE [LARGE SCALE GENOMIC DNA]</scope>
    <source>
        <strain evidence="2 3">BH-SS-21</strain>
    </source>
</reference>
<dbReference type="PROSITE" id="PS50801">
    <property type="entry name" value="STAS"/>
    <property type="match status" value="1"/>
</dbReference>
<keyword evidence="3" id="KW-1185">Reference proteome</keyword>
<dbReference type="AlphaFoldDB" id="A0A940XX69"/>
<dbReference type="InterPro" id="IPR036513">
    <property type="entry name" value="STAS_dom_sf"/>
</dbReference>
<proteinExistence type="predicted"/>
<feature type="domain" description="STAS" evidence="1">
    <location>
        <begin position="18"/>
        <end position="112"/>
    </location>
</feature>
<accession>A0A940XX69</accession>
<dbReference type="Pfam" id="PF01740">
    <property type="entry name" value="STAS"/>
    <property type="match status" value="1"/>
</dbReference>
<dbReference type="PANTHER" id="PTHR33495:SF2">
    <property type="entry name" value="ANTI-SIGMA FACTOR ANTAGONIST TM_1081-RELATED"/>
    <property type="match status" value="1"/>
</dbReference>